<dbReference type="RefSeq" id="WP_207689617.1">
    <property type="nucleotide sequence ID" value="NZ_CP061799.1"/>
</dbReference>
<feature type="region of interest" description="Disordered" evidence="1">
    <location>
        <begin position="1"/>
        <end position="23"/>
    </location>
</feature>
<dbReference type="KEGG" id="dli:dnl_62440"/>
<evidence type="ECO:0000313" key="2">
    <source>
        <dbReference type="EMBL" id="QTA83826.1"/>
    </source>
</evidence>
<dbReference type="EMBL" id="CP061799">
    <property type="protein sequence ID" value="QTA83826.1"/>
    <property type="molecule type" value="Genomic_DNA"/>
</dbReference>
<organism evidence="2 3">
    <name type="scientific">Desulfonema limicola</name>
    <dbReference type="NCBI Taxonomy" id="45656"/>
    <lineage>
        <taxon>Bacteria</taxon>
        <taxon>Pseudomonadati</taxon>
        <taxon>Thermodesulfobacteriota</taxon>
        <taxon>Desulfobacteria</taxon>
        <taxon>Desulfobacterales</taxon>
        <taxon>Desulfococcaceae</taxon>
        <taxon>Desulfonema</taxon>
    </lineage>
</organism>
<name>A0A975BED4_9BACT</name>
<evidence type="ECO:0000313" key="3">
    <source>
        <dbReference type="Proteomes" id="UP000663720"/>
    </source>
</evidence>
<reference evidence="2" key="1">
    <citation type="journal article" date="2021" name="Microb. Physiol.">
        <title>Proteogenomic Insights into the Physiology of Marine, Sulfate-Reducing, Filamentous Desulfonema limicola and Desulfonema magnum.</title>
        <authorList>
            <person name="Schnaars V."/>
            <person name="Wohlbrand L."/>
            <person name="Scheve S."/>
            <person name="Hinrichs C."/>
            <person name="Reinhardt R."/>
            <person name="Rabus R."/>
        </authorList>
    </citation>
    <scope>NUCLEOTIDE SEQUENCE</scope>
    <source>
        <strain evidence="2">5ac10</strain>
    </source>
</reference>
<gene>
    <name evidence="2" type="ORF">dnl_62440</name>
</gene>
<evidence type="ECO:0000256" key="1">
    <source>
        <dbReference type="SAM" id="MobiDB-lite"/>
    </source>
</evidence>
<sequence length="46" mass="5245">MENNEKSKAGEIQIIDDKEEEEEGIVDEEAFKVLGSLFDKENDVDD</sequence>
<dbReference type="Proteomes" id="UP000663720">
    <property type="component" value="Chromosome"/>
</dbReference>
<dbReference type="AlphaFoldDB" id="A0A975BED4"/>
<keyword evidence="3" id="KW-1185">Reference proteome</keyword>
<proteinExistence type="predicted"/>
<protein>
    <submittedName>
        <fullName evidence="2">Uncharacterized protein</fullName>
    </submittedName>
</protein>
<accession>A0A975BED4</accession>